<proteinExistence type="predicted"/>
<evidence type="ECO:0000313" key="5">
    <source>
        <dbReference type="Proteomes" id="UP000194903"/>
    </source>
</evidence>
<gene>
    <name evidence="4" type="ORF">CBW42_01410</name>
</gene>
<dbReference type="EMBL" id="NHOC01000002">
    <property type="protein sequence ID" value="OUM21257.1"/>
    <property type="molecule type" value="Genomic_DNA"/>
</dbReference>
<dbReference type="Proteomes" id="UP000194903">
    <property type="component" value="Unassembled WGS sequence"/>
</dbReference>
<accession>A0A252F651</accession>
<evidence type="ECO:0000256" key="2">
    <source>
        <dbReference type="ARBA" id="ARBA00022977"/>
    </source>
</evidence>
<keyword evidence="5" id="KW-1185">Reference proteome</keyword>
<evidence type="ECO:0000313" key="4">
    <source>
        <dbReference type="EMBL" id="OUM21257.1"/>
    </source>
</evidence>
<dbReference type="Gene3D" id="3.20.20.70">
    <property type="entry name" value="Aldolase class I"/>
    <property type="match status" value="1"/>
</dbReference>
<comment type="caution">
    <text evidence="4">The sequence shown here is derived from an EMBL/GenBank/DDBJ whole genome shotgun (WGS) entry which is preliminary data.</text>
</comment>
<keyword evidence="2" id="KW-0784">Thiamine biosynthesis</keyword>
<reference evidence="4 5" key="1">
    <citation type="submission" date="2017-05" db="EMBL/GenBank/DDBJ databases">
        <title>Butyricicoccus porcorum sp. nov. a butyrate-producing bacterium from the swine intestinal tract.</title>
        <authorList>
            <person name="Trachsel J."/>
            <person name="Humphrey S."/>
            <person name="Allen H.K."/>
        </authorList>
    </citation>
    <scope>NUCLEOTIDE SEQUENCE [LARGE SCALE GENOMIC DNA]</scope>
    <source>
        <strain evidence="4">BB10</strain>
    </source>
</reference>
<dbReference type="GO" id="GO:0004789">
    <property type="term" value="F:thiamine-phosphate diphosphorylase activity"/>
    <property type="evidence" value="ECO:0007669"/>
    <property type="project" value="TreeGrafter"/>
</dbReference>
<dbReference type="GO" id="GO:0005737">
    <property type="term" value="C:cytoplasm"/>
    <property type="evidence" value="ECO:0007669"/>
    <property type="project" value="TreeGrafter"/>
</dbReference>
<protein>
    <recommendedName>
        <fullName evidence="3">Thiamine phosphate synthase/TenI domain-containing protein</fullName>
    </recommendedName>
</protein>
<dbReference type="InterPro" id="IPR036206">
    <property type="entry name" value="ThiamineP_synth_sf"/>
</dbReference>
<sequence>MLICVTHRLLCPDDFSARLERIAAQHPYAIVLREKDLSESEYEALARDCLAICKRYHVPLNVNTHIEVARRIGCGGVHLPFHLLMQYKDELEDFTRVGVSLHSPEEAAQLAGTPATYVQAGHVFPTDCKAGVPPRGLSFLRNVCQATSLPVFGIGGITAARYPAVRKTGAAGACVMSGLMTCQNMEETMRPFL</sequence>
<dbReference type="GO" id="GO:0009228">
    <property type="term" value="P:thiamine biosynthetic process"/>
    <property type="evidence" value="ECO:0007669"/>
    <property type="project" value="UniProtKB-KW"/>
</dbReference>
<evidence type="ECO:0000256" key="1">
    <source>
        <dbReference type="ARBA" id="ARBA00004948"/>
    </source>
</evidence>
<dbReference type="InterPro" id="IPR022998">
    <property type="entry name" value="ThiamineP_synth_TenI"/>
</dbReference>
<dbReference type="OrthoDB" id="9815348at2"/>
<dbReference type="AlphaFoldDB" id="A0A252F651"/>
<name>A0A252F651_9FIRM</name>
<evidence type="ECO:0000259" key="3">
    <source>
        <dbReference type="Pfam" id="PF02581"/>
    </source>
</evidence>
<dbReference type="PANTHER" id="PTHR20857">
    <property type="entry name" value="THIAMINE-PHOSPHATE PYROPHOSPHORYLASE"/>
    <property type="match status" value="1"/>
</dbReference>
<dbReference type="Pfam" id="PF02581">
    <property type="entry name" value="TMP-TENI"/>
    <property type="match status" value="1"/>
</dbReference>
<dbReference type="CDD" id="cd00564">
    <property type="entry name" value="TMP_TenI"/>
    <property type="match status" value="1"/>
</dbReference>
<organism evidence="4 5">
    <name type="scientific">Butyricicoccus porcorum</name>
    <dbReference type="NCBI Taxonomy" id="1945634"/>
    <lineage>
        <taxon>Bacteria</taxon>
        <taxon>Bacillati</taxon>
        <taxon>Bacillota</taxon>
        <taxon>Clostridia</taxon>
        <taxon>Eubacteriales</taxon>
        <taxon>Butyricicoccaceae</taxon>
        <taxon>Butyricicoccus</taxon>
    </lineage>
</organism>
<feature type="domain" description="Thiamine phosphate synthase/TenI" evidence="3">
    <location>
        <begin position="3"/>
        <end position="179"/>
    </location>
</feature>
<dbReference type="SUPFAM" id="SSF51391">
    <property type="entry name" value="Thiamin phosphate synthase"/>
    <property type="match status" value="1"/>
</dbReference>
<dbReference type="InterPro" id="IPR013785">
    <property type="entry name" value="Aldolase_TIM"/>
</dbReference>
<comment type="pathway">
    <text evidence="1">Cofactor biosynthesis; thiamine diphosphate biosynthesis.</text>
</comment>
<dbReference type="PANTHER" id="PTHR20857:SF15">
    <property type="entry name" value="THIAMINE-PHOSPHATE SYNTHASE"/>
    <property type="match status" value="1"/>
</dbReference>